<evidence type="ECO:0000256" key="1">
    <source>
        <dbReference type="SAM" id="MobiDB-lite"/>
    </source>
</evidence>
<feature type="region of interest" description="Disordered" evidence="1">
    <location>
        <begin position="1"/>
        <end position="39"/>
    </location>
</feature>
<protein>
    <submittedName>
        <fullName evidence="3">Zinc finger MYM-type protein 1</fullName>
    </submittedName>
</protein>
<dbReference type="InterPro" id="IPR052958">
    <property type="entry name" value="IFN-induced_PKR_regulator"/>
</dbReference>
<dbReference type="EMBL" id="JAHWGI010001003">
    <property type="protein sequence ID" value="KAK3920473.1"/>
    <property type="molecule type" value="Genomic_DNA"/>
</dbReference>
<comment type="caution">
    <text evidence="3">The sequence shown here is derived from an EMBL/GenBank/DDBJ whole genome shotgun (WGS) entry which is preliminary data.</text>
</comment>
<feature type="region of interest" description="Disordered" evidence="1">
    <location>
        <begin position="682"/>
        <end position="704"/>
    </location>
</feature>
<dbReference type="AlphaFoldDB" id="A0AAE1HFY2"/>
<dbReference type="InterPro" id="IPR012337">
    <property type="entry name" value="RNaseH-like_sf"/>
</dbReference>
<organism evidence="3 4">
    <name type="scientific">Frankliniella fusca</name>
    <dbReference type="NCBI Taxonomy" id="407009"/>
    <lineage>
        <taxon>Eukaryota</taxon>
        <taxon>Metazoa</taxon>
        <taxon>Ecdysozoa</taxon>
        <taxon>Arthropoda</taxon>
        <taxon>Hexapoda</taxon>
        <taxon>Insecta</taxon>
        <taxon>Pterygota</taxon>
        <taxon>Neoptera</taxon>
        <taxon>Paraneoptera</taxon>
        <taxon>Thysanoptera</taxon>
        <taxon>Terebrantia</taxon>
        <taxon>Thripoidea</taxon>
        <taxon>Thripidae</taxon>
        <taxon>Frankliniella</taxon>
    </lineage>
</organism>
<name>A0AAE1HFY2_9NEOP</name>
<dbReference type="SUPFAM" id="SSF53098">
    <property type="entry name" value="Ribonuclease H-like"/>
    <property type="match status" value="1"/>
</dbReference>
<feature type="domain" description="DUF4371" evidence="2">
    <location>
        <begin position="268"/>
        <end position="412"/>
    </location>
</feature>
<feature type="non-terminal residue" evidence="3">
    <location>
        <position position="704"/>
    </location>
</feature>
<evidence type="ECO:0000313" key="3">
    <source>
        <dbReference type="EMBL" id="KAK3920473.1"/>
    </source>
</evidence>
<accession>A0AAE1HFY2</accession>
<dbReference type="InterPro" id="IPR025398">
    <property type="entry name" value="DUF4371"/>
</dbReference>
<evidence type="ECO:0000313" key="4">
    <source>
        <dbReference type="Proteomes" id="UP001219518"/>
    </source>
</evidence>
<dbReference type="PANTHER" id="PTHR46289">
    <property type="entry name" value="52 KDA REPRESSOR OF THE INHIBITOR OF THE PROTEIN KINASE-LIKE PROTEIN-RELATED"/>
    <property type="match status" value="1"/>
</dbReference>
<dbReference type="PANTHER" id="PTHR46289:SF14">
    <property type="entry name" value="DUF4371 DOMAIN-CONTAINING PROTEIN"/>
    <property type="match status" value="1"/>
</dbReference>
<reference evidence="3" key="1">
    <citation type="submission" date="2021-07" db="EMBL/GenBank/DDBJ databases">
        <authorList>
            <person name="Catto M.A."/>
            <person name="Jacobson A."/>
            <person name="Kennedy G."/>
            <person name="Labadie P."/>
            <person name="Hunt B.G."/>
            <person name="Srinivasan R."/>
        </authorList>
    </citation>
    <scope>NUCLEOTIDE SEQUENCE</scope>
    <source>
        <strain evidence="3">PL_HMW_Pooled</strain>
        <tissue evidence="3">Head</tissue>
    </source>
</reference>
<proteinExistence type="predicted"/>
<sequence>DQDSSGGGSKKRKITNFFKPVPVAPLPPPPRSPAKVTGGACGGDPCPSSGGVMCDGGPLDARATEPEVVFGVKNGNGFGICQSVDIQDLPAPSPAPSAALESQGQVSEARWASSLNVGYYAKIPVSEIDKATLQRLLENPWVPPPSYDFPFSVRQSNGKERRCYVGHQHLQKYNWLAFSDMDKGLYCRYCPFFVVGRSGGRGRASLGYLVTKPLTKFSKLFGAKEDLESQAACDYHTAAVLDAKEFLRSRGRTDVSSQLDTYHSRLVKENRERLMCSVENVVFLGRQGLALRGHRESTVNSCQTDMNRGNFLELMTFRKECGDIRVAQHLETAGKRNLYQSKVIQNDIIQGCGEEIVATIMERISTTKYYSILFDETPDINHLSQLSLSVRYSHFDETMKKHVVREDFLRFVDARQVLEEMQVREYDDARDPDGVEDEDDDGVDAETEDIEQSLTGVNLGKVVVQCMLRIGLNPNYCVGIGADGCSVNTSENVGAIQEIQKTAVNAVRAPCQNHILNLSISKASVVPAVKKAVHKHRPRDHRRLVKTFHRCLPKLCETRWVERHEAVQVFHDGFSEVTAALHSICKWKDTDSSGKANTLITVIHQPEFIVTLVCLRDVLPSTVSLSRFLQKEVIDMEQASNAVQDTISVLEEKRRNSEEMFGVLFQEAKDLAKEHDIDLQNLPRSAGRGRNPTADAESFYRQTV</sequence>
<reference evidence="3" key="2">
    <citation type="journal article" date="2023" name="BMC Genomics">
        <title>Pest status, molecular evolution, and epigenetic factors derived from the genome assembly of Frankliniella fusca, a thysanopteran phytovirus vector.</title>
        <authorList>
            <person name="Catto M.A."/>
            <person name="Labadie P.E."/>
            <person name="Jacobson A.L."/>
            <person name="Kennedy G.G."/>
            <person name="Srinivasan R."/>
            <person name="Hunt B.G."/>
        </authorList>
    </citation>
    <scope>NUCLEOTIDE SEQUENCE</scope>
    <source>
        <strain evidence="3">PL_HMW_Pooled</strain>
    </source>
</reference>
<feature type="compositionally biased region" description="Pro residues" evidence="1">
    <location>
        <begin position="22"/>
        <end position="32"/>
    </location>
</feature>
<dbReference type="Pfam" id="PF14291">
    <property type="entry name" value="DUF4371"/>
    <property type="match status" value="1"/>
</dbReference>
<gene>
    <name evidence="3" type="ORF">KUF71_009744</name>
</gene>
<dbReference type="Proteomes" id="UP001219518">
    <property type="component" value="Unassembled WGS sequence"/>
</dbReference>
<keyword evidence="4" id="KW-1185">Reference proteome</keyword>
<evidence type="ECO:0000259" key="2">
    <source>
        <dbReference type="Pfam" id="PF14291"/>
    </source>
</evidence>